<dbReference type="AlphaFoldDB" id="A0A8H5FKH8"/>
<evidence type="ECO:0000313" key="3">
    <source>
        <dbReference type="EMBL" id="KAF5340136.1"/>
    </source>
</evidence>
<sequence>MKAQLDSSDEDCSGDEGEERQGNETPITASSSGSTMLYPEKKADQIDTLVELIEEQYVKRGAHHTASQAIEEVGVGEEEDRLPLGFLWLKGRDWLLWRVKCTPGQEYLIVYELMMRHNTLSDELQSAFFNPRDVGYIYLEANFTKSSISSLQEVLREFSDLKLYSLGIVPEADLKRCLTIGSSFKQVFASGQWVSINRGLYRGDIGLVVEDLREEDSTRGVQVLVVPCLDYSDQDMALLHPSKRKHHLGQVPPYQIYKGARAQLLRRSTTM</sequence>
<proteinExistence type="predicted"/>
<dbReference type="GO" id="GO:0003729">
    <property type="term" value="F:mRNA binding"/>
    <property type="evidence" value="ECO:0007669"/>
    <property type="project" value="TreeGrafter"/>
</dbReference>
<dbReference type="PANTHER" id="PTHR11125">
    <property type="entry name" value="SUPPRESSOR OF TY 5"/>
    <property type="match status" value="1"/>
</dbReference>
<evidence type="ECO:0000259" key="2">
    <source>
        <dbReference type="Pfam" id="PF03439"/>
    </source>
</evidence>
<dbReference type="Gene3D" id="3.30.70.940">
    <property type="entry name" value="NusG, N-terminal domain"/>
    <property type="match status" value="1"/>
</dbReference>
<dbReference type="PANTHER" id="PTHR11125:SF7">
    <property type="entry name" value="TRANSCRIPTION ELONGATION FACTOR SPT5"/>
    <property type="match status" value="1"/>
</dbReference>
<dbReference type="InterPro" id="IPR005100">
    <property type="entry name" value="NGN-domain"/>
</dbReference>
<name>A0A8H5FKH8_9AGAR</name>
<gene>
    <name evidence="3" type="ORF">D9757_015349</name>
</gene>
<feature type="domain" description="NGN" evidence="2">
    <location>
        <begin position="96"/>
        <end position="176"/>
    </location>
</feature>
<protein>
    <recommendedName>
        <fullName evidence="2">NGN domain-containing protein</fullName>
    </recommendedName>
</protein>
<comment type="caution">
    <text evidence="3">The sequence shown here is derived from an EMBL/GenBank/DDBJ whole genome shotgun (WGS) entry which is preliminary data.</text>
</comment>
<dbReference type="Proteomes" id="UP000518752">
    <property type="component" value="Unassembled WGS sequence"/>
</dbReference>
<dbReference type="InterPro" id="IPR039659">
    <property type="entry name" value="SPT5"/>
</dbReference>
<dbReference type="Pfam" id="PF03439">
    <property type="entry name" value="Spt5-NGN"/>
    <property type="match status" value="1"/>
</dbReference>
<dbReference type="GO" id="GO:0006357">
    <property type="term" value="P:regulation of transcription by RNA polymerase II"/>
    <property type="evidence" value="ECO:0007669"/>
    <property type="project" value="InterPro"/>
</dbReference>
<evidence type="ECO:0000256" key="1">
    <source>
        <dbReference type="SAM" id="MobiDB-lite"/>
    </source>
</evidence>
<keyword evidence="4" id="KW-1185">Reference proteome</keyword>
<feature type="compositionally biased region" description="Acidic residues" evidence="1">
    <location>
        <begin position="7"/>
        <end position="18"/>
    </location>
</feature>
<accession>A0A8H5FKH8</accession>
<organism evidence="3 4">
    <name type="scientific">Collybiopsis confluens</name>
    <dbReference type="NCBI Taxonomy" id="2823264"/>
    <lineage>
        <taxon>Eukaryota</taxon>
        <taxon>Fungi</taxon>
        <taxon>Dikarya</taxon>
        <taxon>Basidiomycota</taxon>
        <taxon>Agaricomycotina</taxon>
        <taxon>Agaricomycetes</taxon>
        <taxon>Agaricomycetidae</taxon>
        <taxon>Agaricales</taxon>
        <taxon>Marasmiineae</taxon>
        <taxon>Omphalotaceae</taxon>
        <taxon>Collybiopsis</taxon>
    </lineage>
</organism>
<feature type="region of interest" description="Disordered" evidence="1">
    <location>
        <begin position="1"/>
        <end position="38"/>
    </location>
</feature>
<evidence type="ECO:0000313" key="4">
    <source>
        <dbReference type="Proteomes" id="UP000518752"/>
    </source>
</evidence>
<reference evidence="3 4" key="1">
    <citation type="journal article" date="2020" name="ISME J.">
        <title>Uncovering the hidden diversity of litter-decomposition mechanisms in mushroom-forming fungi.</title>
        <authorList>
            <person name="Floudas D."/>
            <person name="Bentzer J."/>
            <person name="Ahren D."/>
            <person name="Johansson T."/>
            <person name="Persson P."/>
            <person name="Tunlid A."/>
        </authorList>
    </citation>
    <scope>NUCLEOTIDE SEQUENCE [LARGE SCALE GENOMIC DNA]</scope>
    <source>
        <strain evidence="3 4">CBS 406.79</strain>
    </source>
</reference>
<feature type="compositionally biased region" description="Polar residues" evidence="1">
    <location>
        <begin position="23"/>
        <end position="35"/>
    </location>
</feature>
<dbReference type="EMBL" id="JAACJN010000537">
    <property type="protein sequence ID" value="KAF5340136.1"/>
    <property type="molecule type" value="Genomic_DNA"/>
</dbReference>
<dbReference type="OrthoDB" id="2933582at2759"/>
<dbReference type="InterPro" id="IPR036735">
    <property type="entry name" value="NGN_dom_sf"/>
</dbReference>
<dbReference type="GO" id="GO:0032044">
    <property type="term" value="C:DSIF complex"/>
    <property type="evidence" value="ECO:0007669"/>
    <property type="project" value="TreeGrafter"/>
</dbReference>
<dbReference type="GO" id="GO:0006368">
    <property type="term" value="P:transcription elongation by RNA polymerase II"/>
    <property type="evidence" value="ECO:0007669"/>
    <property type="project" value="TreeGrafter"/>
</dbReference>
<dbReference type="GO" id="GO:0032784">
    <property type="term" value="P:regulation of DNA-templated transcription elongation"/>
    <property type="evidence" value="ECO:0007669"/>
    <property type="project" value="InterPro"/>
</dbReference>